<name>A0A1V0N5D6_9ARCH</name>
<dbReference type="EMBL" id="JABGBP010000098">
    <property type="protein sequence ID" value="NOL59822.1"/>
    <property type="molecule type" value="Genomic_DNA"/>
</dbReference>
<dbReference type="Gene3D" id="3.20.20.70">
    <property type="entry name" value="Aldolase class I"/>
    <property type="match status" value="1"/>
</dbReference>
<dbReference type="InterPro" id="IPR004731">
    <property type="entry name" value="Transaldolase_3B/F6P_aldolase"/>
</dbReference>
<evidence type="ECO:0000256" key="3">
    <source>
        <dbReference type="ARBA" id="ARBA00004857"/>
    </source>
</evidence>
<dbReference type="InterPro" id="IPR018225">
    <property type="entry name" value="Transaldolase_AS"/>
</dbReference>
<comment type="function">
    <text evidence="1">Transaldolase is important for the balance of metabolites in the pentose-phosphate pathway.</text>
</comment>
<dbReference type="PANTHER" id="PTHR10683">
    <property type="entry name" value="TRANSALDOLASE"/>
    <property type="match status" value="1"/>
</dbReference>
<evidence type="ECO:0000313" key="10">
    <source>
        <dbReference type="EMBL" id="ARD85333.1"/>
    </source>
</evidence>
<dbReference type="EMBL" id="CP015363">
    <property type="protein sequence ID" value="ARD85333.1"/>
    <property type="molecule type" value="Genomic_DNA"/>
</dbReference>
<dbReference type="STRING" id="74969.FAD_1475"/>
<dbReference type="OrthoDB" id="6661at2157"/>
<evidence type="ECO:0000313" key="11">
    <source>
        <dbReference type="EMBL" id="NOL59822.1"/>
    </source>
</evidence>
<dbReference type="RefSeq" id="WP_009886581.1">
    <property type="nucleotide sequence ID" value="NZ_CP015363.1"/>
</dbReference>
<evidence type="ECO:0000313" key="12">
    <source>
        <dbReference type="Proteomes" id="UP000192050"/>
    </source>
</evidence>
<dbReference type="InterPro" id="IPR033919">
    <property type="entry name" value="TSA/FSA_arc/bac"/>
</dbReference>
<accession>A0A1V0N5D6</accession>
<evidence type="ECO:0000256" key="6">
    <source>
        <dbReference type="ARBA" id="ARBA00022490"/>
    </source>
</evidence>
<reference evidence="11 13" key="2">
    <citation type="submission" date="2020-05" db="EMBL/GenBank/DDBJ databases">
        <authorList>
            <person name="Zhang R."/>
        </authorList>
    </citation>
    <scope>NUCLEOTIDE SEQUENCE [LARGE SCALE GENOMIC DNA]</scope>
    <source>
        <strain evidence="11 13">DSM 28986</strain>
    </source>
</reference>
<evidence type="ECO:0000256" key="9">
    <source>
        <dbReference type="ARBA" id="ARBA00067532"/>
    </source>
</evidence>
<dbReference type="GO" id="GO:0016832">
    <property type="term" value="F:aldehyde-lyase activity"/>
    <property type="evidence" value="ECO:0007669"/>
    <property type="project" value="InterPro"/>
</dbReference>
<dbReference type="EC" id="2.2.1.2" evidence="5"/>
<comment type="catalytic activity">
    <reaction evidence="8">
        <text>D-sedoheptulose 7-phosphate + D-glyceraldehyde 3-phosphate = D-erythrose 4-phosphate + beta-D-fructose 6-phosphate</text>
        <dbReference type="Rhea" id="RHEA:17053"/>
        <dbReference type="ChEBI" id="CHEBI:16897"/>
        <dbReference type="ChEBI" id="CHEBI:57483"/>
        <dbReference type="ChEBI" id="CHEBI:57634"/>
        <dbReference type="ChEBI" id="CHEBI:59776"/>
        <dbReference type="EC" id="2.2.1.2"/>
    </reaction>
</comment>
<dbReference type="PANTHER" id="PTHR10683:SF40">
    <property type="entry name" value="FRUCTOSE-6-PHOSPHATE ALDOLASE 1-RELATED"/>
    <property type="match status" value="1"/>
</dbReference>
<dbReference type="GO" id="GO:0005737">
    <property type="term" value="C:cytoplasm"/>
    <property type="evidence" value="ECO:0007669"/>
    <property type="project" value="UniProtKB-SubCell"/>
</dbReference>
<dbReference type="PROSITE" id="PS00958">
    <property type="entry name" value="TRANSALDOLASE_2"/>
    <property type="match status" value="1"/>
</dbReference>
<comment type="subcellular location">
    <subcellularLocation>
        <location evidence="2">Cytoplasm</location>
    </subcellularLocation>
</comment>
<evidence type="ECO:0000256" key="1">
    <source>
        <dbReference type="ARBA" id="ARBA00003518"/>
    </source>
</evidence>
<dbReference type="Proteomes" id="UP000192050">
    <property type="component" value="Chromosome"/>
</dbReference>
<dbReference type="GO" id="GO:0004801">
    <property type="term" value="F:transaldolase activity"/>
    <property type="evidence" value="ECO:0007669"/>
    <property type="project" value="UniProtKB-EC"/>
</dbReference>
<comment type="pathway">
    <text evidence="3">Carbohydrate degradation; pentose phosphate pathway; D-glyceraldehyde 3-phosphate and beta-D-fructose 6-phosphate from D-ribose 5-phosphate and D-xylulose 5-phosphate (non-oxidative stage): step 2/3.</text>
</comment>
<dbReference type="GeneID" id="31676968"/>
<dbReference type="SUPFAM" id="SSF51569">
    <property type="entry name" value="Aldolase"/>
    <property type="match status" value="1"/>
</dbReference>
<evidence type="ECO:0000256" key="8">
    <source>
        <dbReference type="ARBA" id="ARBA00048810"/>
    </source>
</evidence>
<dbReference type="InterPro" id="IPR001585">
    <property type="entry name" value="TAL/FSA"/>
</dbReference>
<dbReference type="Pfam" id="PF00923">
    <property type="entry name" value="TAL_FSA"/>
    <property type="match status" value="1"/>
</dbReference>
<dbReference type="GeneID" id="16024706"/>
<gene>
    <name evidence="11" type="primary">fsa</name>
    <name evidence="10" type="ORF">FAD_1475</name>
    <name evidence="11" type="ORF">HLB00_03105</name>
</gene>
<dbReference type="Proteomes" id="UP000546917">
    <property type="component" value="Unassembled WGS sequence"/>
</dbReference>
<dbReference type="KEGG" id="fai:FAD_1475"/>
<dbReference type="AlphaFoldDB" id="A0A1V0N5D6"/>
<keyword evidence="6" id="KW-0963">Cytoplasm</keyword>
<evidence type="ECO:0000256" key="5">
    <source>
        <dbReference type="ARBA" id="ARBA00013151"/>
    </source>
</evidence>
<dbReference type="FunFam" id="3.20.20.70:FF:000018">
    <property type="entry name" value="Probable transaldolase"/>
    <property type="match status" value="1"/>
</dbReference>
<evidence type="ECO:0000313" key="13">
    <source>
        <dbReference type="Proteomes" id="UP000546917"/>
    </source>
</evidence>
<proteinExistence type="inferred from homology"/>
<organism evidence="10 12">
    <name type="scientific">Ferroplasma acidiphilum</name>
    <dbReference type="NCBI Taxonomy" id="74969"/>
    <lineage>
        <taxon>Archaea</taxon>
        <taxon>Methanobacteriati</taxon>
        <taxon>Thermoplasmatota</taxon>
        <taxon>Thermoplasmata</taxon>
        <taxon>Thermoplasmatales</taxon>
        <taxon>Ferroplasmaceae</taxon>
        <taxon>Ferroplasma</taxon>
    </lineage>
</organism>
<dbReference type="InterPro" id="IPR013785">
    <property type="entry name" value="Aldolase_TIM"/>
</dbReference>
<evidence type="ECO:0000256" key="2">
    <source>
        <dbReference type="ARBA" id="ARBA00004496"/>
    </source>
</evidence>
<protein>
    <recommendedName>
        <fullName evidence="9">Probable transaldolase</fullName>
        <ecNumber evidence="5">2.2.1.2</ecNumber>
    </recommendedName>
</protein>
<reference evidence="10 12" key="1">
    <citation type="submission" date="2011-10" db="EMBL/GenBank/DDBJ databases">
        <title>Metabolic and evolutionary patterns in the extreme acidophile Ferroplasma acidiphilum.</title>
        <authorList>
            <person name="Golyshina O.V."/>
            <person name="Kozyavkin S.A."/>
            <person name="Tatusov R.L."/>
            <person name="Slesarev A.I."/>
            <person name="Golyshin P.N."/>
        </authorList>
    </citation>
    <scope>NUCLEOTIDE SEQUENCE [LARGE SCALE GENOMIC DNA]</scope>
    <source>
        <strain evidence="10">Berkeley</strain>
        <strain evidence="12">Y</strain>
    </source>
</reference>
<dbReference type="CDD" id="cd00956">
    <property type="entry name" value="Transaldolase_FSA"/>
    <property type="match status" value="1"/>
</dbReference>
<evidence type="ECO:0000256" key="4">
    <source>
        <dbReference type="ARBA" id="ARBA00005740"/>
    </source>
</evidence>
<evidence type="ECO:0000256" key="7">
    <source>
        <dbReference type="ARBA" id="ARBA00023270"/>
    </source>
</evidence>
<dbReference type="PROSITE" id="PS01054">
    <property type="entry name" value="TRANSALDOLASE_1"/>
    <property type="match status" value="1"/>
</dbReference>
<dbReference type="NCBIfam" id="TIGR00875">
    <property type="entry name" value="fsa_talC_mipB"/>
    <property type="match status" value="1"/>
</dbReference>
<dbReference type="GO" id="GO:0005975">
    <property type="term" value="P:carbohydrate metabolic process"/>
    <property type="evidence" value="ECO:0007669"/>
    <property type="project" value="InterPro"/>
</dbReference>
<sequence>MKIFIDTANIEEIKEANEFGLIDGVTTNPSLIMKASKGGKSFKAIATEILREVNGPVSLEVVAEKAEDMVEQALKLHALGSNAVIKIPMTLQGLKAMKILKEKEIKVNTTLIFNAIQALLAAKNGAAFVSPFVGRLDDIGEDGMAIIDQIKTEYTNYGYKTEVLVASIRNPVHVLRAALMGADAVTIPYDVIKKLAMHPKTDEGLNRFLDDWKKVSPDGSLPL</sequence>
<comment type="similarity">
    <text evidence="4">Belongs to the transaldolase family. Type 3B subfamily.</text>
</comment>
<keyword evidence="12" id="KW-1185">Reference proteome</keyword>
<keyword evidence="7" id="KW-0704">Schiff base</keyword>